<organism evidence="1 2">
    <name type="scientific">Caenorhabditis briggsae</name>
    <dbReference type="NCBI Taxonomy" id="6238"/>
    <lineage>
        <taxon>Eukaryota</taxon>
        <taxon>Metazoa</taxon>
        <taxon>Ecdysozoa</taxon>
        <taxon>Nematoda</taxon>
        <taxon>Chromadorea</taxon>
        <taxon>Rhabditida</taxon>
        <taxon>Rhabditina</taxon>
        <taxon>Rhabditomorpha</taxon>
        <taxon>Rhabditoidea</taxon>
        <taxon>Rhabditidae</taxon>
        <taxon>Peloderinae</taxon>
        <taxon>Caenorhabditis</taxon>
    </lineage>
</organism>
<gene>
    <name evidence="1" type="ORF">L5515_005117</name>
</gene>
<dbReference type="AlphaFoldDB" id="A0AAE9JEH4"/>
<name>A0AAE9JEH4_CAEBR</name>
<sequence length="120" mass="14339">MDRQKTLKTLRWYDESYAYEIDSYHFDRACWKMRALARTFHETTESSRIRCCQQISNHIEAILKPTAPIDYNAMSDEELMDRFKSIKTRNAELRSLFQYQDTYLPSWDPFSGIADVLKPQ</sequence>
<reference evidence="1 2" key="1">
    <citation type="submission" date="2022-04" db="EMBL/GenBank/DDBJ databases">
        <title>Chromosome-level reference genomes for two strains of Caenorhabditis briggsae: an improved platform for comparative genomics.</title>
        <authorList>
            <person name="Stevens L."/>
            <person name="Andersen E."/>
        </authorList>
    </citation>
    <scope>NUCLEOTIDE SEQUENCE [LARGE SCALE GENOMIC DNA]</scope>
    <source>
        <strain evidence="1">VX34</strain>
        <tissue evidence="1">Whole-organism</tissue>
    </source>
</reference>
<dbReference type="Proteomes" id="UP000829354">
    <property type="component" value="Chromosome III"/>
</dbReference>
<accession>A0AAE9JEH4</accession>
<protein>
    <submittedName>
        <fullName evidence="1">Uncharacterized protein</fullName>
    </submittedName>
</protein>
<evidence type="ECO:0000313" key="1">
    <source>
        <dbReference type="EMBL" id="UMM25199.1"/>
    </source>
</evidence>
<keyword evidence="2" id="KW-1185">Reference proteome</keyword>
<proteinExistence type="predicted"/>
<dbReference type="EMBL" id="CP092622">
    <property type="protein sequence ID" value="UMM25199.1"/>
    <property type="molecule type" value="Genomic_DNA"/>
</dbReference>
<evidence type="ECO:0000313" key="2">
    <source>
        <dbReference type="Proteomes" id="UP000829354"/>
    </source>
</evidence>